<organism evidence="2 3">
    <name type="scientific">Pedobacter ginsengisoli</name>
    <dbReference type="NCBI Taxonomy" id="363852"/>
    <lineage>
        <taxon>Bacteria</taxon>
        <taxon>Pseudomonadati</taxon>
        <taxon>Bacteroidota</taxon>
        <taxon>Sphingobacteriia</taxon>
        <taxon>Sphingobacteriales</taxon>
        <taxon>Sphingobacteriaceae</taxon>
        <taxon>Pedobacter</taxon>
    </lineage>
</organism>
<accession>A0A2D1U3S1</accession>
<gene>
    <name evidence="2" type="ORF">CPT03_07105</name>
</gene>
<evidence type="ECO:0000313" key="3">
    <source>
        <dbReference type="Proteomes" id="UP000223749"/>
    </source>
</evidence>
<evidence type="ECO:0000256" key="1">
    <source>
        <dbReference type="SAM" id="MobiDB-lite"/>
    </source>
</evidence>
<dbReference type="KEGG" id="pgs:CPT03_07105"/>
<keyword evidence="3" id="KW-1185">Reference proteome</keyword>
<feature type="region of interest" description="Disordered" evidence="1">
    <location>
        <begin position="26"/>
        <end position="50"/>
    </location>
</feature>
<sequence length="71" mass="8125">MDEFVSCIVQEISLCDRDDDQARMMTEEGEMTSVEKGVNTKGRRSTDRRPLPFEVYTRRNLPSLPKPAAYG</sequence>
<reference evidence="2 3" key="1">
    <citation type="submission" date="2017-10" db="EMBL/GenBank/DDBJ databases">
        <title>Whole genome of Pedobacter ginsengisoli T01R-27 isolated from tomato rhizosphere.</title>
        <authorList>
            <person name="Weon H.-Y."/>
            <person name="Lee S.A."/>
            <person name="Sang M.K."/>
            <person name="Song J."/>
        </authorList>
    </citation>
    <scope>NUCLEOTIDE SEQUENCE [LARGE SCALE GENOMIC DNA]</scope>
    <source>
        <strain evidence="2 3">T01R-27</strain>
    </source>
</reference>
<protein>
    <submittedName>
        <fullName evidence="2">Uncharacterized protein</fullName>
    </submittedName>
</protein>
<proteinExistence type="predicted"/>
<dbReference type="EMBL" id="CP024091">
    <property type="protein sequence ID" value="ATP56253.1"/>
    <property type="molecule type" value="Genomic_DNA"/>
</dbReference>
<evidence type="ECO:0000313" key="2">
    <source>
        <dbReference type="EMBL" id="ATP56253.1"/>
    </source>
</evidence>
<dbReference type="AlphaFoldDB" id="A0A2D1U3S1"/>
<name>A0A2D1U3S1_9SPHI</name>
<dbReference type="Proteomes" id="UP000223749">
    <property type="component" value="Chromosome"/>
</dbReference>